<evidence type="ECO:0000256" key="1">
    <source>
        <dbReference type="SAM" id="MobiDB-lite"/>
    </source>
</evidence>
<feature type="region of interest" description="Disordered" evidence="1">
    <location>
        <begin position="1"/>
        <end position="22"/>
    </location>
</feature>
<proteinExistence type="evidence at protein level"/>
<feature type="compositionally biased region" description="Polar residues" evidence="1">
    <location>
        <begin position="96"/>
        <end position="110"/>
    </location>
</feature>
<evidence type="ECO:0000313" key="4">
    <source>
        <dbReference type="Proteomes" id="UP000005640"/>
    </source>
</evidence>
<keyword evidence="5" id="KW-1267">Proteomics identification</keyword>
<reference evidence="3" key="5">
    <citation type="submission" date="2025-09" db="UniProtKB">
        <authorList>
            <consortium name="Ensembl"/>
        </authorList>
    </citation>
    <scope>IDENTIFICATION</scope>
</reference>
<feature type="non-terminal residue" evidence="3">
    <location>
        <position position="123"/>
    </location>
</feature>
<dbReference type="EMBL" id="AC009238">
    <property type="status" value="NOT_ANNOTATED_CDS"/>
    <property type="molecule type" value="Genomic_DNA"/>
</dbReference>
<accession>A0A087WZK3</accession>
<dbReference type="UCSC" id="uc061ltc.1">
    <property type="organism name" value="human"/>
</dbReference>
<evidence type="ECO:0000259" key="2">
    <source>
        <dbReference type="SMART" id="SM00349"/>
    </source>
</evidence>
<dbReference type="GeneTree" id="ENSGT00940000154488"/>
<keyword evidence="4" id="KW-1185">Reference proteome</keyword>
<dbReference type="HOGENOM" id="CLU_2020464_0_0_1"/>
<dbReference type="GO" id="GO:0006355">
    <property type="term" value="P:regulation of DNA-templated transcription"/>
    <property type="evidence" value="ECO:0007669"/>
    <property type="project" value="InterPro"/>
</dbReference>
<name>A0A087WZK3_HUMAN</name>
<dbReference type="BioMuta" id="ENSG00000233757"/>
<reference evidence="3" key="4">
    <citation type="submission" date="2025-08" db="UniProtKB">
        <authorList>
            <consortium name="Ensembl"/>
        </authorList>
    </citation>
    <scope>IDENTIFICATION</scope>
</reference>
<dbReference type="MassIVE" id="A0A087WZK3"/>
<reference evidence="3 4" key="1">
    <citation type="journal article" date="2001" name="Nature">
        <title>Initial sequencing and analysis of the human genome.</title>
        <authorList>
            <consortium name="International Human Genome Sequencing Consortium"/>
            <person name="Lander E.S."/>
            <person name="Linton L.M."/>
            <person name="Birren B."/>
            <person name="Nusbaum C."/>
            <person name="Zody M.C."/>
            <person name="Baldwin J."/>
            <person name="Devon K."/>
            <person name="Dewar K."/>
            <person name="Doyle M."/>
            <person name="FitzHugh W."/>
            <person name="Funke R."/>
            <person name="Gage D."/>
            <person name="Harris K."/>
            <person name="Heaford A."/>
            <person name="Howland J."/>
            <person name="Kann L."/>
            <person name="Lehoczky J."/>
            <person name="LeVine R."/>
            <person name="McEwan P."/>
            <person name="McKernan K."/>
            <person name="Meldrim J."/>
            <person name="Mesirov J.P."/>
            <person name="Miranda C."/>
            <person name="Morris W."/>
            <person name="Naylor J."/>
            <person name="Raymond C."/>
            <person name="Rosetti M."/>
            <person name="Santos R."/>
            <person name="Sheridan A."/>
            <person name="Sougnez C."/>
            <person name="Stange-Thomann N."/>
            <person name="Stojanovic N."/>
            <person name="Subramanian A."/>
            <person name="Wyman D."/>
            <person name="Rogers J."/>
            <person name="Sulston J."/>
            <person name="Ainscough R."/>
            <person name="Beck S."/>
            <person name="Bentley D."/>
            <person name="Burton J."/>
            <person name="Clee C."/>
            <person name="Carter N."/>
            <person name="Coulson A."/>
            <person name="Deadman R."/>
            <person name="Deloukas P."/>
            <person name="Dunham A."/>
            <person name="Dunham I."/>
            <person name="Durbin R."/>
            <person name="French L."/>
            <person name="Grafham D."/>
            <person name="Gregory S."/>
            <person name="Hubbard T."/>
            <person name="Humphray S."/>
            <person name="Hunt A."/>
            <person name="Jones M."/>
            <person name="Lloyd C."/>
            <person name="McMurray A."/>
            <person name="Matthews L."/>
            <person name="Mercer S."/>
            <person name="Milne S."/>
            <person name="Mullikin J.C."/>
            <person name="Mungall A."/>
            <person name="Plumb R."/>
            <person name="Ross M."/>
            <person name="Shownkeen R."/>
            <person name="Sims S."/>
            <person name="Waterston R.H."/>
            <person name="Wilson R.K."/>
            <person name="Hillier L.W."/>
            <person name="McPherson J.D."/>
            <person name="Marra M.A."/>
            <person name="Mardis E.R."/>
            <person name="Fulton L.A."/>
            <person name="Chinwalla A.T."/>
            <person name="Pepin K.H."/>
            <person name="Gish W.R."/>
            <person name="Chissoe S.L."/>
            <person name="Wendl M.C."/>
            <person name="Delehaunty K.D."/>
            <person name="Miner T.L."/>
            <person name="Delehaunty A."/>
            <person name="Kramer J.B."/>
            <person name="Cook L.L."/>
            <person name="Fulton R.S."/>
            <person name="Johnson D.L."/>
            <person name="Minx P.J."/>
            <person name="Clifton S.W."/>
            <person name="Hawkins T."/>
            <person name="Branscomb E."/>
            <person name="Predki P."/>
            <person name="Richardson P."/>
            <person name="Wenning S."/>
            <person name="Slezak T."/>
            <person name="Doggett N."/>
            <person name="Cheng J.F."/>
            <person name="Olsen A."/>
            <person name="Lucas S."/>
            <person name="Elkin C."/>
            <person name="Uberbacher E."/>
            <person name="Frazier M."/>
            <person name="Gibbs R.A."/>
            <person name="Muzny D.M."/>
            <person name="Scherer S.E."/>
            <person name="Bouck J.B."/>
            <person name="Sodergren E.J."/>
            <person name="Worley K.C."/>
            <person name="Rives C.M."/>
            <person name="Gorrell J.H."/>
            <person name="Metzker M.L."/>
            <person name="Naylor S.L."/>
            <person name="Kucherlapati R.S."/>
            <person name="Nelson D.L."/>
            <person name="Weinstock G.M."/>
            <person name="Sakaki Y."/>
            <person name="Fujiyama A."/>
            <person name="Hattori M."/>
            <person name="Yada T."/>
            <person name="Toyoda A."/>
            <person name="Itoh T."/>
            <person name="Kawagoe C."/>
            <person name="Watanabe H."/>
            <person name="Totoki Y."/>
            <person name="Taylor T."/>
            <person name="Weissenbach J."/>
            <person name="Heilig R."/>
            <person name="Saurin W."/>
            <person name="Artiguenave F."/>
            <person name="Brottier P."/>
            <person name="Bruls T."/>
            <person name="Pelletier E."/>
            <person name="Robert C."/>
            <person name="Wincker P."/>
            <person name="Smith D.R."/>
            <person name="Doucette-Stamm L."/>
            <person name="Rubenfield M."/>
            <person name="Weinstock K."/>
            <person name="Lee H.M."/>
            <person name="Dubois J."/>
            <person name="Rosenthal A."/>
            <person name="Platzer M."/>
            <person name="Nyakatura G."/>
            <person name="Taudien S."/>
            <person name="Rump A."/>
            <person name="Yang H."/>
            <person name="Yu J."/>
            <person name="Wang J."/>
            <person name="Huang G."/>
            <person name="Gu J."/>
            <person name="Hood L."/>
            <person name="Rowen L."/>
            <person name="Madan A."/>
            <person name="Qin S."/>
            <person name="Davis R.W."/>
            <person name="Federspiel N.A."/>
            <person name="Abola A.P."/>
            <person name="Proctor M.J."/>
            <person name="Myers R.M."/>
            <person name="Schmutz J."/>
            <person name="Dickson M."/>
            <person name="Grimwood J."/>
            <person name="Cox D.R."/>
            <person name="Olson M.V."/>
            <person name="Kaul R."/>
            <person name="Raymond C."/>
            <person name="Shimizu N."/>
            <person name="Kawasaki K."/>
            <person name="Minoshima S."/>
            <person name="Evans G.A."/>
            <person name="Athanasiou M."/>
            <person name="Schultz R."/>
            <person name="Roe B.A."/>
            <person name="Chen F."/>
            <person name="Pan H."/>
            <person name="Ramser J."/>
            <person name="Lehrach H."/>
            <person name="Reinhardt R."/>
            <person name="McCombie W.R."/>
            <person name="de la Bastide M."/>
            <person name="Dedhia N."/>
            <person name="Blocker H."/>
            <person name="Hornischer K."/>
            <person name="Nordsiek G."/>
            <person name="Agarwala R."/>
            <person name="Aravind L."/>
            <person name="Bailey J.A."/>
            <person name="Bateman A."/>
            <person name="Batzoglou S."/>
            <person name="Birney E."/>
            <person name="Bork P."/>
            <person name="Brown D.G."/>
            <person name="Burge C.B."/>
            <person name="Cerutti L."/>
            <person name="Chen H.C."/>
            <person name="Church D."/>
            <person name="Clamp M."/>
            <person name="Copley R.R."/>
            <person name="Doerks T."/>
            <person name="Eddy S.R."/>
            <person name="Eichler E.E."/>
            <person name="Furey T.S."/>
            <person name="Galagan J."/>
            <person name="Gilbert J.G."/>
            <person name="Harmon C."/>
            <person name="Hayashizaki Y."/>
            <person name="Haussler D."/>
            <person name="Hermjakob H."/>
            <person name="Hokamp K."/>
            <person name="Jang W."/>
            <person name="Johnson L.S."/>
            <person name="Jones T.A."/>
            <person name="Kasif S."/>
            <person name="Kaspryzk A."/>
            <person name="Kennedy S."/>
            <person name="Kent W.J."/>
            <person name="Kitts P."/>
            <person name="Koonin E.V."/>
            <person name="Korf I."/>
            <person name="Kulp D."/>
            <person name="Lancet D."/>
            <person name="Lowe T.M."/>
            <person name="McLysaght A."/>
            <person name="Mikkelsen T."/>
            <person name="Moran J.V."/>
            <person name="Mulder N."/>
            <person name="Pollara V.J."/>
            <person name="Ponting C.P."/>
            <person name="Schuler G."/>
            <person name="Schultz J."/>
            <person name="Slater G."/>
            <person name="Smit A.F."/>
            <person name="Stupka E."/>
            <person name="Szustakowski J."/>
            <person name="Thierry-Mieg D."/>
            <person name="Thierry-Mieg J."/>
            <person name="Wagner L."/>
            <person name="Wallis J."/>
            <person name="Wheeler R."/>
            <person name="Williams A."/>
            <person name="Wolf Y.I."/>
            <person name="Wolfe K.H."/>
            <person name="Yang S.P."/>
            <person name="Yeh R.F."/>
            <person name="Collins F."/>
            <person name="Guyer M.S."/>
            <person name="Peterson J."/>
            <person name="Felsenfeld A."/>
            <person name="Wetterstrand K.A."/>
            <person name="Patrinos A."/>
            <person name="Morgan M.J."/>
            <person name="de Jong P."/>
            <person name="Catanese J.J."/>
            <person name="Osoegawa K."/>
            <person name="Shizuya H."/>
            <person name="Choi S."/>
            <person name="Chen Y.J."/>
        </authorList>
    </citation>
    <scope>NUCLEOTIDE SEQUENCE [LARGE SCALE GENOMIC DNA]</scope>
</reference>
<gene>
    <name evidence="3" type="primary">ZNF892</name>
</gene>
<protein>
    <submittedName>
        <fullName evidence="3">Zinc finger protein 892</fullName>
    </submittedName>
</protein>
<dbReference type="SMART" id="SM00349">
    <property type="entry name" value="KRAB"/>
    <property type="match status" value="1"/>
</dbReference>
<dbReference type="AlphaFoldDB" id="A0A087WZK3"/>
<dbReference type="Ensembl" id="ENST00000614286.1">
    <property type="protein sequence ID" value="ENSP00000482715.1"/>
    <property type="gene ID" value="ENSG00000233757.7"/>
</dbReference>
<dbReference type="Proteomes" id="UP000005640">
    <property type="component" value="Chromosome 2"/>
</dbReference>
<dbReference type="Bgee" id="ENSG00000233757">
    <property type="expression patterns" value="Expressed in corpus callosum and 108 other cell types or tissues"/>
</dbReference>
<dbReference type="EMBL" id="AC092835">
    <property type="status" value="NOT_ANNOTATED_CDS"/>
    <property type="molecule type" value="Genomic_DNA"/>
</dbReference>
<organism evidence="3 4">
    <name type="scientific">Homo sapiens</name>
    <name type="common">Human</name>
    <dbReference type="NCBI Taxonomy" id="9606"/>
    <lineage>
        <taxon>Eukaryota</taxon>
        <taxon>Metazoa</taxon>
        <taxon>Chordata</taxon>
        <taxon>Craniata</taxon>
        <taxon>Vertebrata</taxon>
        <taxon>Euteleostomi</taxon>
        <taxon>Mammalia</taxon>
        <taxon>Eutheria</taxon>
        <taxon>Euarchontoglires</taxon>
        <taxon>Primates</taxon>
        <taxon>Haplorrhini</taxon>
        <taxon>Catarrhini</taxon>
        <taxon>Hominidae</taxon>
        <taxon>Homo</taxon>
    </lineage>
</organism>
<reference evidence="3 4" key="2">
    <citation type="journal article" date="2004" name="Nature">
        <title>Finishing the euchromatic sequence of the human genome.</title>
        <authorList>
            <consortium name="International Human Genome Sequencing Consortium"/>
        </authorList>
    </citation>
    <scope>NUCLEOTIDE SEQUENCE [LARGE SCALE GENOMIC DNA]</scope>
</reference>
<sequence length="123" mass="13764">MEPEGRGSLFEDSDLLHAGNPKENDVTAVLLTPGSQELMIRDMAEALTQWRQLNSPQGDVPEKPRNLVLLGLPISTPDVISQLEHEEELEREVSKAASQKRNSLGDNSPLKNVPFFWRKEGTF</sequence>
<evidence type="ECO:0007829" key="5">
    <source>
        <dbReference type="PeptideAtlas" id="A0A087WZK3"/>
    </source>
</evidence>
<dbReference type="HGNC" id="HGNC:38707">
    <property type="gene designation" value="ZNF892"/>
</dbReference>
<dbReference type="ExpressionAtlas" id="A0A087WZK3">
    <property type="expression patterns" value="baseline and differential"/>
</dbReference>
<dbReference type="InterPro" id="IPR001909">
    <property type="entry name" value="KRAB"/>
</dbReference>
<feature type="domain" description="KRAB" evidence="2">
    <location>
        <begin position="38"/>
        <end position="91"/>
    </location>
</feature>
<reference evidence="3 4" key="3">
    <citation type="journal article" date="2005" name="Nature">
        <title>Generation and annotation of the DNA sequences of human chromosomes 2 and 4.</title>
        <authorList>
            <person name="Hillier L.W."/>
            <person name="Graves T.A."/>
            <person name="Fulton R.S."/>
            <person name="Fulton L.A."/>
            <person name="Pepin K.H."/>
            <person name="Minx P."/>
            <person name="Wagner-McPherson C."/>
            <person name="Layman D."/>
            <person name="Wylie K."/>
            <person name="Sekhon M."/>
            <person name="Becker M.C."/>
            <person name="Fewell G.A."/>
            <person name="Delehaunty K.D."/>
            <person name="Miner T.L."/>
            <person name="Nash W.E."/>
            <person name="Kremitzki C."/>
            <person name="Oddy L."/>
            <person name="Du H."/>
            <person name="Sun H."/>
            <person name="Bradshaw-Cordum H."/>
            <person name="Ali J."/>
            <person name="Carter J."/>
            <person name="Cordes M."/>
            <person name="Harris A."/>
            <person name="Isak A."/>
            <person name="van Brunt A."/>
            <person name="Nguyen C."/>
            <person name="Du F."/>
            <person name="Courtney L."/>
            <person name="Kalicki J."/>
            <person name="Ozersky P."/>
            <person name="Abbott S."/>
            <person name="Armstrong J."/>
            <person name="Belter E.A."/>
            <person name="Caruso L."/>
            <person name="Cedroni M."/>
            <person name="Cotton M."/>
            <person name="Davidson T."/>
            <person name="Desai A."/>
            <person name="Elliott G."/>
            <person name="Erb T."/>
            <person name="Fronick C."/>
            <person name="Gaige T."/>
            <person name="Haakenson W."/>
            <person name="Haglund K."/>
            <person name="Holmes A."/>
            <person name="Harkins R."/>
            <person name="Kim K."/>
            <person name="Kruchowski S.S."/>
            <person name="Strong C.M."/>
            <person name="Grewal N."/>
            <person name="Goyea E."/>
            <person name="Hou S."/>
            <person name="Levy A."/>
            <person name="Martinka S."/>
            <person name="Mead K."/>
            <person name="McLellan M.D."/>
            <person name="Meyer R."/>
            <person name="Randall-Maher J."/>
            <person name="Tomlinson C."/>
            <person name="Dauphin-Kohlberg S."/>
            <person name="Kozlowicz-Reilly A."/>
            <person name="Shah N."/>
            <person name="Swearengen-Shahid S."/>
            <person name="Snider J."/>
            <person name="Strong J.T."/>
            <person name="Thompson J."/>
            <person name="Yoakum M."/>
            <person name="Leonard S."/>
            <person name="Pearman C."/>
            <person name="Trani L."/>
            <person name="Radionenko M."/>
            <person name="Waligorski J.E."/>
            <person name="Wang C."/>
            <person name="Rock S.M."/>
            <person name="Tin-Wollam A.M."/>
            <person name="Maupin R."/>
            <person name="Latreille P."/>
            <person name="Wendl M.C."/>
            <person name="Yang S.P."/>
            <person name="Pohl C."/>
            <person name="Wallis J.W."/>
            <person name="Spieth J."/>
            <person name="Bieri T.A."/>
            <person name="Berkowicz N."/>
            <person name="Nelson J.O."/>
            <person name="Osborne J."/>
            <person name="Ding L."/>
            <person name="Meyer R."/>
            <person name="Sabo A."/>
            <person name="Shotland Y."/>
            <person name="Sinha P."/>
            <person name="Wohldmann P.E."/>
            <person name="Cook L.L."/>
            <person name="Hickenbotham M.T."/>
            <person name="Eldred J."/>
            <person name="Williams D."/>
            <person name="Jones T.A."/>
            <person name="She X."/>
            <person name="Ciccarelli F.D."/>
            <person name="Izaurralde E."/>
            <person name="Taylor J."/>
            <person name="Schmutz J."/>
            <person name="Myers R.M."/>
            <person name="Cox D.R."/>
            <person name="Huang X."/>
            <person name="McPherson J.D."/>
            <person name="Mardis E.R."/>
            <person name="Clifton S.W."/>
            <person name="Warren W.C."/>
            <person name="Chinwalla A.T."/>
            <person name="Eddy S.R."/>
            <person name="Marra M.A."/>
            <person name="Ovcharenko I."/>
            <person name="Furey T.S."/>
            <person name="Miller W."/>
            <person name="Eichler E.E."/>
            <person name="Bork P."/>
            <person name="Suyama M."/>
            <person name="Torrents D."/>
            <person name="Waterston R.H."/>
            <person name="Wilson R.K."/>
        </authorList>
    </citation>
    <scope>NUCLEOTIDE SEQUENCE [LARGE SCALE GENOMIC DNA]</scope>
</reference>
<evidence type="ECO:0000313" key="3">
    <source>
        <dbReference type="Ensembl" id="ENSP00000482715.1"/>
    </source>
</evidence>
<dbReference type="VEuPathDB" id="HostDB:ENSG00000233757"/>
<feature type="region of interest" description="Disordered" evidence="1">
    <location>
        <begin position="89"/>
        <end position="112"/>
    </location>
</feature>